<gene>
    <name evidence="2" type="ORF">EHF33_19910</name>
    <name evidence="3" type="ORF">EHF33_19935</name>
</gene>
<evidence type="ECO:0000313" key="2">
    <source>
        <dbReference type="EMBL" id="AZI45180.1"/>
    </source>
</evidence>
<keyword evidence="3" id="KW-0540">Nuclease</keyword>
<dbReference type="EMBL" id="CP034187">
    <property type="protein sequence ID" value="AZI45180.1"/>
    <property type="molecule type" value="Genomic_DNA"/>
</dbReference>
<keyword evidence="3" id="KW-0255">Endonuclease</keyword>
<feature type="domain" description="HNH nuclease" evidence="1">
    <location>
        <begin position="4"/>
        <end position="54"/>
    </location>
</feature>
<dbReference type="GO" id="GO:0003676">
    <property type="term" value="F:nucleic acid binding"/>
    <property type="evidence" value="ECO:0007669"/>
    <property type="project" value="InterPro"/>
</dbReference>
<dbReference type="KEGG" id="dph:EHF33_19910"/>
<keyword evidence="4" id="KW-1185">Reference proteome</keyword>
<dbReference type="CDD" id="cd00085">
    <property type="entry name" value="HNHc"/>
    <property type="match status" value="1"/>
</dbReference>
<evidence type="ECO:0000313" key="4">
    <source>
        <dbReference type="Proteomes" id="UP000276417"/>
    </source>
</evidence>
<dbReference type="Pfam" id="PF01844">
    <property type="entry name" value="HNH"/>
    <property type="match status" value="1"/>
</dbReference>
<accession>A0A3G8YJW5</accession>
<dbReference type="KEGG" id="dph:EHF33_19935"/>
<sequence length="88" mass="9859">MRSEIRAAVRHRDPRCLCCQREDSGLQIDHIQPFYLGGMHDIENLQLLCGDCNRTKETVVMTGPQGLELAPSRCFSVLSPGTCQIQTI</sequence>
<proteinExistence type="predicted"/>
<name>A0A3G8YJW5_9DEIO</name>
<reference evidence="3 4" key="1">
    <citation type="submission" date="2018-11" db="EMBL/GenBank/DDBJ databases">
        <title>Deinococcus shelandsis sp. nov., isolated from South Shetland Islands soil of Antarctica.</title>
        <authorList>
            <person name="Tian J."/>
        </authorList>
    </citation>
    <scope>NUCLEOTIDE SEQUENCE [LARGE SCALE GENOMIC DNA]</scope>
    <source>
        <strain evidence="3 4">S14-83T</strain>
        <plasmid evidence="3 4">unnamed3</plasmid>
    </source>
</reference>
<keyword evidence="3" id="KW-0378">Hydrolase</keyword>
<dbReference type="InterPro" id="IPR002711">
    <property type="entry name" value="HNH"/>
</dbReference>
<evidence type="ECO:0000259" key="1">
    <source>
        <dbReference type="SMART" id="SM00507"/>
    </source>
</evidence>
<evidence type="ECO:0000313" key="3">
    <source>
        <dbReference type="EMBL" id="AZI45185.1"/>
    </source>
</evidence>
<dbReference type="RefSeq" id="WP_124875538.1">
    <property type="nucleotide sequence ID" value="NZ_CP034187.1"/>
</dbReference>
<keyword evidence="3" id="KW-0614">Plasmid</keyword>
<geneLocation type="plasmid" evidence="3 4">
    <name>unnamed3</name>
</geneLocation>
<dbReference type="Proteomes" id="UP000276417">
    <property type="component" value="Plasmid unnamed3"/>
</dbReference>
<dbReference type="GO" id="GO:0008270">
    <property type="term" value="F:zinc ion binding"/>
    <property type="evidence" value="ECO:0007669"/>
    <property type="project" value="InterPro"/>
</dbReference>
<dbReference type="SMART" id="SM00507">
    <property type="entry name" value="HNHc"/>
    <property type="match status" value="1"/>
</dbReference>
<dbReference type="OrthoDB" id="9802901at2"/>
<dbReference type="GO" id="GO:0004519">
    <property type="term" value="F:endonuclease activity"/>
    <property type="evidence" value="ECO:0007669"/>
    <property type="project" value="UniProtKB-KW"/>
</dbReference>
<dbReference type="AlphaFoldDB" id="A0A3G8YJW5"/>
<dbReference type="EMBL" id="CP034187">
    <property type="protein sequence ID" value="AZI45185.1"/>
    <property type="molecule type" value="Genomic_DNA"/>
</dbReference>
<dbReference type="InterPro" id="IPR003615">
    <property type="entry name" value="HNH_nuc"/>
</dbReference>
<protein>
    <submittedName>
        <fullName evidence="3">HNH endonuclease</fullName>
    </submittedName>
</protein>
<dbReference type="Gene3D" id="1.10.30.50">
    <property type="match status" value="1"/>
</dbReference>
<organism evidence="3 4">
    <name type="scientific">Deinococcus psychrotolerans</name>
    <dbReference type="NCBI Taxonomy" id="2489213"/>
    <lineage>
        <taxon>Bacteria</taxon>
        <taxon>Thermotogati</taxon>
        <taxon>Deinococcota</taxon>
        <taxon>Deinococci</taxon>
        <taxon>Deinococcales</taxon>
        <taxon>Deinococcaceae</taxon>
        <taxon>Deinococcus</taxon>
    </lineage>
</organism>